<dbReference type="AlphaFoldDB" id="A0A9R1WB92"/>
<protein>
    <recommendedName>
        <fullName evidence="3">NAC domain-containing protein</fullName>
    </recommendedName>
</protein>
<dbReference type="EMBL" id="NBSK02000002">
    <property type="protein sequence ID" value="KAJ0220623.1"/>
    <property type="molecule type" value="Genomic_DNA"/>
</dbReference>
<comment type="caution">
    <text evidence="1">The sequence shown here is derived from an EMBL/GenBank/DDBJ whole genome shotgun (WGS) entry which is preliminary data.</text>
</comment>
<reference evidence="1 2" key="1">
    <citation type="journal article" date="2017" name="Nat. Commun.">
        <title>Genome assembly with in vitro proximity ligation data and whole-genome triplication in lettuce.</title>
        <authorList>
            <person name="Reyes-Chin-Wo S."/>
            <person name="Wang Z."/>
            <person name="Yang X."/>
            <person name="Kozik A."/>
            <person name="Arikit S."/>
            <person name="Song C."/>
            <person name="Xia L."/>
            <person name="Froenicke L."/>
            <person name="Lavelle D.O."/>
            <person name="Truco M.J."/>
            <person name="Xia R."/>
            <person name="Zhu S."/>
            <person name="Xu C."/>
            <person name="Xu H."/>
            <person name="Xu X."/>
            <person name="Cox K."/>
            <person name="Korf I."/>
            <person name="Meyers B.C."/>
            <person name="Michelmore R.W."/>
        </authorList>
    </citation>
    <scope>NUCLEOTIDE SEQUENCE [LARGE SCALE GENOMIC DNA]</scope>
    <source>
        <strain evidence="2">cv. Salinas</strain>
        <tissue evidence="1">Seedlings</tissue>
    </source>
</reference>
<evidence type="ECO:0000313" key="1">
    <source>
        <dbReference type="EMBL" id="KAJ0220623.1"/>
    </source>
</evidence>
<gene>
    <name evidence="1" type="ORF">LSAT_V11C200064550</name>
</gene>
<dbReference type="GO" id="GO:0006355">
    <property type="term" value="P:regulation of DNA-templated transcription"/>
    <property type="evidence" value="ECO:0007669"/>
    <property type="project" value="InterPro"/>
</dbReference>
<dbReference type="Gene3D" id="2.170.150.80">
    <property type="entry name" value="NAC domain"/>
    <property type="match status" value="1"/>
</dbReference>
<dbReference type="Proteomes" id="UP000235145">
    <property type="component" value="Unassembled WGS sequence"/>
</dbReference>
<keyword evidence="2" id="KW-1185">Reference proteome</keyword>
<evidence type="ECO:0008006" key="3">
    <source>
        <dbReference type="Google" id="ProtNLM"/>
    </source>
</evidence>
<accession>A0A9R1WB92</accession>
<name>A0A9R1WB92_LACSA</name>
<dbReference type="InterPro" id="IPR036093">
    <property type="entry name" value="NAC_dom_sf"/>
</dbReference>
<evidence type="ECO:0000313" key="2">
    <source>
        <dbReference type="Proteomes" id="UP000235145"/>
    </source>
</evidence>
<dbReference type="GO" id="GO:0003677">
    <property type="term" value="F:DNA binding"/>
    <property type="evidence" value="ECO:0007669"/>
    <property type="project" value="InterPro"/>
</dbReference>
<organism evidence="1 2">
    <name type="scientific">Lactuca sativa</name>
    <name type="common">Garden lettuce</name>
    <dbReference type="NCBI Taxonomy" id="4236"/>
    <lineage>
        <taxon>Eukaryota</taxon>
        <taxon>Viridiplantae</taxon>
        <taxon>Streptophyta</taxon>
        <taxon>Embryophyta</taxon>
        <taxon>Tracheophyta</taxon>
        <taxon>Spermatophyta</taxon>
        <taxon>Magnoliopsida</taxon>
        <taxon>eudicotyledons</taxon>
        <taxon>Gunneridae</taxon>
        <taxon>Pentapetalae</taxon>
        <taxon>asterids</taxon>
        <taxon>campanulids</taxon>
        <taxon>Asterales</taxon>
        <taxon>Asteraceae</taxon>
        <taxon>Cichorioideae</taxon>
        <taxon>Cichorieae</taxon>
        <taxon>Lactucinae</taxon>
        <taxon>Lactuca</taxon>
    </lineage>
</organism>
<dbReference type="SUPFAM" id="SSF101941">
    <property type="entry name" value="NAC domain"/>
    <property type="match status" value="1"/>
</dbReference>
<proteinExistence type="predicted"/>
<sequence length="123" mass="14404">MQPRGKVKIVQRRSPRAHFHDEQHRLHGSLHTIMSIWGCSVLDKKYGNRSCTNRPTEKGYWKIIGKDRLFTIGLNWLRERTNWVMHEYRLIDQELEKAGIVQGSSSFGEVGMQQSEQLSSFTF</sequence>